<dbReference type="Gene3D" id="3.40.190.80">
    <property type="match status" value="1"/>
</dbReference>
<evidence type="ECO:0000256" key="4">
    <source>
        <dbReference type="ARBA" id="ARBA00022842"/>
    </source>
</evidence>
<dbReference type="PRINTS" id="PR00377">
    <property type="entry name" value="IMPHPHTASES"/>
</dbReference>
<dbReference type="AlphaFoldDB" id="A0A0D5LVB0"/>
<proteinExistence type="inferred from homology"/>
<dbReference type="InterPro" id="IPR020550">
    <property type="entry name" value="Inositol_monophosphatase_CS"/>
</dbReference>
<dbReference type="GO" id="GO:0008934">
    <property type="term" value="F:inositol monophosphate 1-phosphatase activity"/>
    <property type="evidence" value="ECO:0007669"/>
    <property type="project" value="TreeGrafter"/>
</dbReference>
<evidence type="ECO:0000256" key="1">
    <source>
        <dbReference type="ARBA" id="ARBA00009759"/>
    </source>
</evidence>
<dbReference type="GO" id="GO:0007165">
    <property type="term" value="P:signal transduction"/>
    <property type="evidence" value="ECO:0007669"/>
    <property type="project" value="TreeGrafter"/>
</dbReference>
<organism evidence="6 7">
    <name type="scientific">Martelella endophytica</name>
    <dbReference type="NCBI Taxonomy" id="1486262"/>
    <lineage>
        <taxon>Bacteria</taxon>
        <taxon>Pseudomonadati</taxon>
        <taxon>Pseudomonadota</taxon>
        <taxon>Alphaproteobacteria</taxon>
        <taxon>Hyphomicrobiales</taxon>
        <taxon>Aurantimonadaceae</taxon>
        <taxon>Martelella</taxon>
    </lineage>
</organism>
<dbReference type="InterPro" id="IPR020583">
    <property type="entry name" value="Inositol_monoP_metal-BS"/>
</dbReference>
<evidence type="ECO:0000313" key="6">
    <source>
        <dbReference type="EMBL" id="AJY47702.1"/>
    </source>
</evidence>
<keyword evidence="3" id="KW-0378">Hydrolase</keyword>
<dbReference type="GO" id="GO:0046854">
    <property type="term" value="P:phosphatidylinositol phosphate biosynthetic process"/>
    <property type="evidence" value="ECO:0007669"/>
    <property type="project" value="InterPro"/>
</dbReference>
<dbReference type="Proteomes" id="UP000032611">
    <property type="component" value="Chromosome"/>
</dbReference>
<dbReference type="GO" id="GO:0046872">
    <property type="term" value="F:metal ion binding"/>
    <property type="evidence" value="ECO:0007669"/>
    <property type="project" value="UniProtKB-KW"/>
</dbReference>
<keyword evidence="2 5" id="KW-0479">Metal-binding</keyword>
<dbReference type="GO" id="GO:0006020">
    <property type="term" value="P:inositol metabolic process"/>
    <property type="evidence" value="ECO:0007669"/>
    <property type="project" value="TreeGrafter"/>
</dbReference>
<protein>
    <submittedName>
        <fullName evidence="6">Inositol monophosphatase</fullName>
    </submittedName>
</protein>
<feature type="binding site" evidence="5">
    <location>
        <position position="97"/>
    </location>
    <ligand>
        <name>Mg(2+)</name>
        <dbReference type="ChEBI" id="CHEBI:18420"/>
        <label>1</label>
        <note>catalytic</note>
    </ligand>
</feature>
<keyword evidence="7" id="KW-1185">Reference proteome</keyword>
<dbReference type="SUPFAM" id="SSF56655">
    <property type="entry name" value="Carbohydrate phosphatase"/>
    <property type="match status" value="1"/>
</dbReference>
<dbReference type="PANTHER" id="PTHR20854">
    <property type="entry name" value="INOSITOL MONOPHOSPHATASE"/>
    <property type="match status" value="1"/>
</dbReference>
<dbReference type="Pfam" id="PF00459">
    <property type="entry name" value="Inositol_P"/>
    <property type="match status" value="1"/>
</dbReference>
<feature type="binding site" evidence="5">
    <location>
        <position position="96"/>
    </location>
    <ligand>
        <name>Mg(2+)</name>
        <dbReference type="ChEBI" id="CHEBI:18420"/>
        <label>1</label>
        <note>catalytic</note>
    </ligand>
</feature>
<dbReference type="KEGG" id="mey:TM49_21750"/>
<dbReference type="PATRIC" id="fig|1486262.3.peg.4493"/>
<evidence type="ECO:0000313" key="7">
    <source>
        <dbReference type="Proteomes" id="UP000032611"/>
    </source>
</evidence>
<evidence type="ECO:0000256" key="2">
    <source>
        <dbReference type="ARBA" id="ARBA00022723"/>
    </source>
</evidence>
<dbReference type="PROSITE" id="PS00630">
    <property type="entry name" value="IMP_2"/>
    <property type="match status" value="1"/>
</dbReference>
<dbReference type="STRING" id="1486262.TM49_21750"/>
<keyword evidence="4 5" id="KW-0460">Magnesium</keyword>
<dbReference type="Gene3D" id="3.30.540.10">
    <property type="entry name" value="Fructose-1,6-Bisphosphatase, subunit A, domain 1"/>
    <property type="match status" value="1"/>
</dbReference>
<reference evidence="6 7" key="1">
    <citation type="journal article" date="2015" name="Genome Announc.">
        <title>Complete genome sequence of Martelella endophytica YC6887, which has antifungal activity associated with a halophyte.</title>
        <authorList>
            <person name="Khan A."/>
            <person name="Khan H."/>
            <person name="Chung E.J."/>
            <person name="Hossain M.T."/>
            <person name="Chung Y.R."/>
        </authorList>
    </citation>
    <scope>NUCLEOTIDE SEQUENCE [LARGE SCALE GENOMIC DNA]</scope>
    <source>
        <strain evidence="6">YC6887</strain>
    </source>
</reference>
<dbReference type="PROSITE" id="PS00629">
    <property type="entry name" value="IMP_1"/>
    <property type="match status" value="1"/>
</dbReference>
<name>A0A0D5LVB0_MAREN</name>
<dbReference type="InterPro" id="IPR000760">
    <property type="entry name" value="Inositol_monophosphatase-like"/>
</dbReference>
<evidence type="ECO:0000256" key="5">
    <source>
        <dbReference type="PIRSR" id="PIRSR600760-2"/>
    </source>
</evidence>
<dbReference type="EMBL" id="CP010803">
    <property type="protein sequence ID" value="AJY47702.1"/>
    <property type="molecule type" value="Genomic_DNA"/>
</dbReference>
<gene>
    <name evidence="6" type="ORF">TM49_21750</name>
</gene>
<feature type="binding site" evidence="5">
    <location>
        <position position="94"/>
    </location>
    <ligand>
        <name>Mg(2+)</name>
        <dbReference type="ChEBI" id="CHEBI:18420"/>
        <label>1</label>
        <note>catalytic</note>
    </ligand>
</feature>
<comment type="similarity">
    <text evidence="1">Belongs to the inositol monophosphatase superfamily.</text>
</comment>
<dbReference type="PANTHER" id="PTHR20854:SF4">
    <property type="entry name" value="INOSITOL-1-MONOPHOSPHATASE-RELATED"/>
    <property type="match status" value="1"/>
</dbReference>
<feature type="binding site" evidence="5">
    <location>
        <position position="216"/>
    </location>
    <ligand>
        <name>Mg(2+)</name>
        <dbReference type="ChEBI" id="CHEBI:18420"/>
        <label>1</label>
        <note>catalytic</note>
    </ligand>
</feature>
<feature type="binding site" evidence="5">
    <location>
        <position position="76"/>
    </location>
    <ligand>
        <name>Mg(2+)</name>
        <dbReference type="ChEBI" id="CHEBI:18420"/>
        <label>1</label>
        <note>catalytic</note>
    </ligand>
</feature>
<dbReference type="HOGENOM" id="CLU_044118_3_1_5"/>
<evidence type="ECO:0000256" key="3">
    <source>
        <dbReference type="ARBA" id="ARBA00022801"/>
    </source>
</evidence>
<sequence length="272" mass="28895">MTDAFDTTKDWTDDLALIEMAGREAGAVALSHFGGAPEVWWKNGGQSPVSAADLAANSCLEDILRKARPDYGWLSEESRDDPARIAAECAFVVDPIDGTRGFLSGGKTWVVSVAVVARNRPVAGVLVAPALDEIYSAQLSGPALKNGVPIAIAAAGEERRPVEISMPGNLAGRFNADFGARLRRHPHIPSLAYRLAMVADGRLDGTLVRAHSHDWDLAAADIILERAGGVLVDEAERTLGYNHADVSQGTLFAGHPALVSEMLRQFGPPDAP</sequence>
<dbReference type="CDD" id="cd01638">
    <property type="entry name" value="CysQ"/>
    <property type="match status" value="1"/>
</dbReference>
<accession>A0A0D5LVB0</accession>
<comment type="cofactor">
    <cofactor evidence="5">
        <name>Mg(2+)</name>
        <dbReference type="ChEBI" id="CHEBI:18420"/>
    </cofactor>
</comment>